<accession>A0A812MSK0</accession>
<evidence type="ECO:0000259" key="7">
    <source>
        <dbReference type="PROSITE" id="PS51194"/>
    </source>
</evidence>
<evidence type="ECO:0000313" key="9">
    <source>
        <dbReference type="Proteomes" id="UP000649617"/>
    </source>
</evidence>
<comment type="similarity">
    <text evidence="1">Belongs to the helicase family. RecQ subfamily.</text>
</comment>
<evidence type="ECO:0000256" key="3">
    <source>
        <dbReference type="ARBA" id="ARBA00023235"/>
    </source>
</evidence>
<dbReference type="GO" id="GO:0003677">
    <property type="term" value="F:DNA binding"/>
    <property type="evidence" value="ECO:0007669"/>
    <property type="project" value="UniProtKB-KW"/>
</dbReference>
<comment type="caution">
    <text evidence="8">The sequence shown here is derived from an EMBL/GenBank/DDBJ whole genome shotgun (WGS) entry which is preliminary data.</text>
</comment>
<evidence type="ECO:0000256" key="6">
    <source>
        <dbReference type="SAM" id="MobiDB-lite"/>
    </source>
</evidence>
<proteinExistence type="inferred from homology"/>
<dbReference type="PANTHER" id="PTHR13710:SF105">
    <property type="entry name" value="ATP-DEPENDENT DNA HELICASE Q1"/>
    <property type="match status" value="1"/>
</dbReference>
<evidence type="ECO:0000313" key="8">
    <source>
        <dbReference type="EMBL" id="CAE7262407.1"/>
    </source>
</evidence>
<dbReference type="GO" id="GO:0006310">
    <property type="term" value="P:DNA recombination"/>
    <property type="evidence" value="ECO:0007669"/>
    <property type="project" value="TreeGrafter"/>
</dbReference>
<keyword evidence="3" id="KW-0413">Isomerase</keyword>
<dbReference type="PROSITE" id="PS51194">
    <property type="entry name" value="HELICASE_CTER"/>
    <property type="match status" value="1"/>
</dbReference>
<dbReference type="GO" id="GO:0043138">
    <property type="term" value="F:3'-5' DNA helicase activity"/>
    <property type="evidence" value="ECO:0007669"/>
    <property type="project" value="UniProtKB-EC"/>
</dbReference>
<feature type="domain" description="Helicase C-terminal" evidence="7">
    <location>
        <begin position="1"/>
        <end position="136"/>
    </location>
</feature>
<keyword evidence="2" id="KW-0238">DNA-binding</keyword>
<dbReference type="Gene3D" id="3.40.50.300">
    <property type="entry name" value="P-loop containing nucleotide triphosphate hydrolases"/>
    <property type="match status" value="1"/>
</dbReference>
<gene>
    <name evidence="8" type="ORF">SPIL2461_LOCUS5540</name>
</gene>
<dbReference type="OrthoDB" id="434206at2759"/>
<feature type="region of interest" description="Disordered" evidence="6">
    <location>
        <begin position="359"/>
        <end position="380"/>
    </location>
</feature>
<reference evidence="8" key="1">
    <citation type="submission" date="2021-02" db="EMBL/GenBank/DDBJ databases">
        <authorList>
            <person name="Dougan E. K."/>
            <person name="Rhodes N."/>
            <person name="Thang M."/>
            <person name="Chan C."/>
        </authorList>
    </citation>
    <scope>NUCLEOTIDE SEQUENCE</scope>
</reference>
<dbReference type="GO" id="GO:0009378">
    <property type="term" value="F:four-way junction helicase activity"/>
    <property type="evidence" value="ECO:0007669"/>
    <property type="project" value="TreeGrafter"/>
</dbReference>
<evidence type="ECO:0000256" key="4">
    <source>
        <dbReference type="ARBA" id="ARBA00034617"/>
    </source>
</evidence>
<name>A0A812MSK0_SYMPI</name>
<dbReference type="EC" id="5.6.2.4" evidence="5"/>
<dbReference type="SMART" id="SM00490">
    <property type="entry name" value="HELICc"/>
    <property type="match status" value="1"/>
</dbReference>
<dbReference type="Proteomes" id="UP000649617">
    <property type="component" value="Unassembled WGS sequence"/>
</dbReference>
<dbReference type="InterPro" id="IPR027417">
    <property type="entry name" value="P-loop_NTPase"/>
</dbReference>
<dbReference type="Pfam" id="PF00271">
    <property type="entry name" value="Helicase_C"/>
    <property type="match status" value="1"/>
</dbReference>
<comment type="catalytic activity">
    <reaction evidence="4">
        <text>Couples ATP hydrolysis with the unwinding of duplex DNA by translocating in the 3'-5' direction.</text>
        <dbReference type="EC" id="5.6.2.4"/>
    </reaction>
</comment>
<dbReference type="GO" id="GO:0006281">
    <property type="term" value="P:DNA repair"/>
    <property type="evidence" value="ECO:0007669"/>
    <property type="project" value="TreeGrafter"/>
</dbReference>
<dbReference type="AlphaFoldDB" id="A0A812MSK0"/>
<dbReference type="EMBL" id="CAJNIZ010007914">
    <property type="protein sequence ID" value="CAE7262407.1"/>
    <property type="molecule type" value="Genomic_DNA"/>
</dbReference>
<protein>
    <recommendedName>
        <fullName evidence="5">DNA 3'-5' helicase</fullName>
        <ecNumber evidence="5">5.6.2.4</ecNumber>
    </recommendedName>
</protein>
<dbReference type="PANTHER" id="PTHR13710">
    <property type="entry name" value="DNA HELICASE RECQ FAMILY MEMBER"/>
    <property type="match status" value="1"/>
</dbReference>
<evidence type="ECO:0000256" key="2">
    <source>
        <dbReference type="ARBA" id="ARBA00023125"/>
    </source>
</evidence>
<dbReference type="SUPFAM" id="SSF52540">
    <property type="entry name" value="P-loop containing nucleoside triphosphate hydrolases"/>
    <property type="match status" value="1"/>
</dbReference>
<keyword evidence="9" id="KW-1185">Reference proteome</keyword>
<evidence type="ECO:0000256" key="1">
    <source>
        <dbReference type="ARBA" id="ARBA00005446"/>
    </source>
</evidence>
<dbReference type="GO" id="GO:0005737">
    <property type="term" value="C:cytoplasm"/>
    <property type="evidence" value="ECO:0007669"/>
    <property type="project" value="TreeGrafter"/>
</dbReference>
<evidence type="ECO:0000256" key="5">
    <source>
        <dbReference type="ARBA" id="ARBA00034808"/>
    </source>
</evidence>
<dbReference type="GO" id="GO:0005694">
    <property type="term" value="C:chromosome"/>
    <property type="evidence" value="ECO:0007669"/>
    <property type="project" value="TreeGrafter"/>
</dbReference>
<dbReference type="InterPro" id="IPR001650">
    <property type="entry name" value="Helicase_C-like"/>
</dbReference>
<organism evidence="8 9">
    <name type="scientific">Symbiodinium pilosum</name>
    <name type="common">Dinoflagellate</name>
    <dbReference type="NCBI Taxonomy" id="2952"/>
    <lineage>
        <taxon>Eukaryota</taxon>
        <taxon>Sar</taxon>
        <taxon>Alveolata</taxon>
        <taxon>Dinophyceae</taxon>
        <taxon>Suessiales</taxon>
        <taxon>Symbiodiniaceae</taxon>
        <taxon>Symbiodinium</taxon>
    </lineage>
</organism>
<sequence>MGRYRTVPCMALSGAAPPARQQLVRKIQRRLEEECEKRSSEFRENRISIMVATDAYGQGIDKPDIDVIVHWQPPLNMETYVNQIGRAGRDGRHSLCRLCWSNSNDWNMMLHDKGYFAQELKQLMAQDLEVELESRVALLSIVTEHRCRWHGILSHYACAAELEVPRGCGVCDVCVGKEVGMKRSTASDGEQNLALLILDCVKFASSHGEATKGRVIQIAREGASGFRHPCSVGMLEAIEAKRCRLPGPPLKRALEDMFLRLQDSGYLLPCLPSYAIQQPMKKLSWGVELSRSGLEALSRDGVIQLVPERRGTSGSESKQHRQTIRQLKKALKEFASVKGDPEALEDALIHLQHVASDQACKSKPPVKRDAPPRVKQDETDSVLRQMKGICPDMQIRYENLGPDQRQFIMEIPSQQIKHSGKPSRYESVSRKDALETIKIPVKKWWVPRYVGDNLRDDDVSCNVKLGKQAMWKAEIYVKPSGKTFASRRSFPRWVDAVWSAIASVPENNMFQKRVKLE</sequence>
<feature type="compositionally biased region" description="Basic and acidic residues" evidence="6">
    <location>
        <begin position="366"/>
        <end position="378"/>
    </location>
</feature>